<evidence type="ECO:0000256" key="13">
    <source>
        <dbReference type="SAM" id="MobiDB-lite"/>
    </source>
</evidence>
<dbReference type="InterPro" id="IPR003594">
    <property type="entry name" value="HATPase_dom"/>
</dbReference>
<evidence type="ECO:0000256" key="3">
    <source>
        <dbReference type="ARBA" id="ARBA00012438"/>
    </source>
</evidence>
<feature type="domain" description="Histidine kinase" evidence="15">
    <location>
        <begin position="440"/>
        <end position="658"/>
    </location>
</feature>
<keyword evidence="14" id="KW-0812">Transmembrane</keyword>
<evidence type="ECO:0000256" key="14">
    <source>
        <dbReference type="SAM" id="Phobius"/>
    </source>
</evidence>
<dbReference type="InterPro" id="IPR008979">
    <property type="entry name" value="Galactose-bd-like_sf"/>
</dbReference>
<sequence>MTKSKLFLISGFFVLMLTVIHLLWNLFYAGPVQPHAVRGQLDLRGWDFAASRSVTLNGEWEFYPDKFIDPGMSGSAGAASSPEETRLIQVPGNWKESLHPENPSNIGYGSYRLRILVDPEDQPYLGIQIPRIPASSKIFINGKLLQQTGEPAAVKELYTPRNLPSTAYFANNLREMELILHVANFDNPMRGGLYQSIKLGSEKAINRADLLTTGLQLLICIIFAIHAVYALILYLSGFSQKRQLVYFMLTTLSAIIMTLVDDKQLLLLWLPISYAAGVKLLYVSYTVVALFLLQLVLHVLPQYSKYKVFRWFTWMSVLYVIFVVLAPVDVVQLAVRAFHFVYFPPFLIVTAVTLRQALSNGKDSIYLLLVASALTSSVGWGVAKSLGWAQNVYYPFDLIIGFVAFAAFCLRQFIHTYNRMSEFAQELQKSDKMKDEFLVNTSHELRTPLHGILNIAQQVLETSGPVLDAKSTQNLELLVTVGRRMSLMLGDLLDLTQLREGRVKLQPRSVRIQAAASGVLDMLKFLTEGKKVRFVMDIPASFPPVLADETRLIQILFNLTHNAVKFTDTGAILIRAEIRAGQAYIHVSDTGCGMDEDMQHRVFRPYEQGDAPRSSSAGGLGLGLSICQQMVQLHGGRLTVKSAPGEGSVFTFNLPLAEEARDAQYLAGPQQLIPAASGLGADSAGAATEPAPANPAVSAAAAWASADSAAAAQAANAPSTGDLVASGVAVEALAAEDTARALAAEAAVGALATKAAARAHLEAAAGGSAIEASAATLPLMQHGLTEGRPRILAVDDDPVNLRILGDILLADAYEVVITTSPQEALKLINSASWDLIIADVMMPHISGYELTRLIRERYSISELPVLLLTTRSRPEDIYSGFLAGASEYVTKPVDALELRSRVRALTDLKQSIQDRLSMEAAYLQAQIQPHFLFNTLNSITALSDIDTDKMNDLIEAFSTYLRLSFDFLNSAQLVPLERELELVRCYLYIEKERFDERLTVVWNNEPNLNILLPPLTIQPLVENAVKHGALSLPRGGTVHIRMYRAKGAIRVSIEDNGRGMSAERIHDLLEHPQRPASQGIGLRNTHRRLKQLYGHGLTIDSKQGQGTTVSFEIPRPDLRPRTPQ</sequence>
<evidence type="ECO:0000256" key="5">
    <source>
        <dbReference type="ARBA" id="ARBA00022553"/>
    </source>
</evidence>
<accession>A0A7X3FJN0</accession>
<dbReference type="GO" id="GO:0005524">
    <property type="term" value="F:ATP binding"/>
    <property type="evidence" value="ECO:0007669"/>
    <property type="project" value="UniProtKB-KW"/>
</dbReference>
<organism evidence="17 18">
    <name type="scientific">Paenibacillus lutrae</name>
    <dbReference type="NCBI Taxonomy" id="2078573"/>
    <lineage>
        <taxon>Bacteria</taxon>
        <taxon>Bacillati</taxon>
        <taxon>Bacillota</taxon>
        <taxon>Bacilli</taxon>
        <taxon>Bacillales</taxon>
        <taxon>Paenibacillaceae</taxon>
        <taxon>Paenibacillus</taxon>
    </lineage>
</organism>
<evidence type="ECO:0000256" key="6">
    <source>
        <dbReference type="ARBA" id="ARBA00022679"/>
    </source>
</evidence>
<dbReference type="InterPro" id="IPR003661">
    <property type="entry name" value="HisK_dim/P_dom"/>
</dbReference>
<feature type="transmembrane region" description="Helical" evidence="14">
    <location>
        <begin position="244"/>
        <end position="260"/>
    </location>
</feature>
<dbReference type="Pfam" id="PF06580">
    <property type="entry name" value="His_kinase"/>
    <property type="match status" value="1"/>
</dbReference>
<evidence type="ECO:0000256" key="8">
    <source>
        <dbReference type="ARBA" id="ARBA00022777"/>
    </source>
</evidence>
<dbReference type="PROSITE" id="PS50110">
    <property type="entry name" value="RESPONSE_REGULATORY"/>
    <property type="match status" value="1"/>
</dbReference>
<comment type="caution">
    <text evidence="17">The sequence shown here is derived from an EMBL/GenBank/DDBJ whole genome shotgun (WGS) entry which is preliminary data.</text>
</comment>
<evidence type="ECO:0000256" key="7">
    <source>
        <dbReference type="ARBA" id="ARBA00022741"/>
    </source>
</evidence>
<dbReference type="InterPro" id="IPR036097">
    <property type="entry name" value="HisK_dim/P_sf"/>
</dbReference>
<keyword evidence="5 12" id="KW-0597">Phosphoprotein</keyword>
<dbReference type="FunFam" id="3.30.565.10:FF:000023">
    <property type="entry name" value="PAS domain-containing sensor histidine kinase"/>
    <property type="match status" value="1"/>
</dbReference>
<reference evidence="17 18" key="1">
    <citation type="journal article" date="2019" name="Microorganisms">
        <title>Paenibacillus lutrae sp. nov., A Chitinolytic Species Isolated from A River Otter in Castril Natural Park, Granada, Spain.</title>
        <authorList>
            <person name="Rodriguez M."/>
            <person name="Reina J.C."/>
            <person name="Bejar V."/>
            <person name="Llamas I."/>
        </authorList>
    </citation>
    <scope>NUCLEOTIDE SEQUENCE [LARGE SCALE GENOMIC DNA]</scope>
    <source>
        <strain evidence="17 18">N10</strain>
    </source>
</reference>
<evidence type="ECO:0000256" key="9">
    <source>
        <dbReference type="ARBA" id="ARBA00022840"/>
    </source>
</evidence>
<dbReference type="InterPro" id="IPR004358">
    <property type="entry name" value="Sig_transdc_His_kin-like_C"/>
</dbReference>
<evidence type="ECO:0000256" key="10">
    <source>
        <dbReference type="ARBA" id="ARBA00023012"/>
    </source>
</evidence>
<evidence type="ECO:0000259" key="16">
    <source>
        <dbReference type="PROSITE" id="PS50110"/>
    </source>
</evidence>
<dbReference type="GO" id="GO:0005886">
    <property type="term" value="C:plasma membrane"/>
    <property type="evidence" value="ECO:0007669"/>
    <property type="project" value="UniProtKB-SubCell"/>
</dbReference>
<dbReference type="InterPro" id="IPR011006">
    <property type="entry name" value="CheY-like_superfamily"/>
</dbReference>
<dbReference type="PROSITE" id="PS50109">
    <property type="entry name" value="HIS_KIN"/>
    <property type="match status" value="2"/>
</dbReference>
<keyword evidence="18" id="KW-1185">Reference proteome</keyword>
<keyword evidence="11 14" id="KW-0472">Membrane</keyword>
<feature type="transmembrane region" description="Helical" evidence="14">
    <location>
        <begin position="215"/>
        <end position="237"/>
    </location>
</feature>
<evidence type="ECO:0000256" key="4">
    <source>
        <dbReference type="ARBA" id="ARBA00022475"/>
    </source>
</evidence>
<keyword evidence="7" id="KW-0547">Nucleotide-binding</keyword>
<dbReference type="SMART" id="SM00448">
    <property type="entry name" value="REC"/>
    <property type="match status" value="1"/>
</dbReference>
<name>A0A7X3FJN0_9BACL</name>
<keyword evidence="8" id="KW-0418">Kinase</keyword>
<dbReference type="Pfam" id="PF00512">
    <property type="entry name" value="HisKA"/>
    <property type="match status" value="1"/>
</dbReference>
<keyword evidence="4" id="KW-1003">Cell membrane</keyword>
<dbReference type="SMART" id="SM00388">
    <property type="entry name" value="HisKA"/>
    <property type="match status" value="1"/>
</dbReference>
<evidence type="ECO:0000313" key="17">
    <source>
        <dbReference type="EMBL" id="MVP00991.1"/>
    </source>
</evidence>
<dbReference type="SMART" id="SM00387">
    <property type="entry name" value="HATPase_c"/>
    <property type="match status" value="2"/>
</dbReference>
<feature type="transmembrane region" description="Helical" evidence="14">
    <location>
        <begin position="392"/>
        <end position="410"/>
    </location>
</feature>
<evidence type="ECO:0000256" key="12">
    <source>
        <dbReference type="PROSITE-ProRule" id="PRU00169"/>
    </source>
</evidence>
<feature type="domain" description="Histidine kinase" evidence="15">
    <location>
        <begin position="1017"/>
        <end position="1117"/>
    </location>
</feature>
<evidence type="ECO:0000256" key="2">
    <source>
        <dbReference type="ARBA" id="ARBA00004236"/>
    </source>
</evidence>
<dbReference type="Pfam" id="PF00072">
    <property type="entry name" value="Response_reg"/>
    <property type="match status" value="1"/>
</dbReference>
<feature type="domain" description="Response regulatory" evidence="16">
    <location>
        <begin position="790"/>
        <end position="906"/>
    </location>
</feature>
<dbReference type="RefSeq" id="WP_157336990.1">
    <property type="nucleotide sequence ID" value="NZ_RHLK01000009.1"/>
</dbReference>
<dbReference type="CDD" id="cd16922">
    <property type="entry name" value="HATPase_EvgS-ArcB-TorS-like"/>
    <property type="match status" value="1"/>
</dbReference>
<dbReference type="SUPFAM" id="SSF52172">
    <property type="entry name" value="CheY-like"/>
    <property type="match status" value="1"/>
</dbReference>
<dbReference type="EMBL" id="RHLK01000009">
    <property type="protein sequence ID" value="MVP00991.1"/>
    <property type="molecule type" value="Genomic_DNA"/>
</dbReference>
<protein>
    <recommendedName>
        <fullName evidence="3">histidine kinase</fullName>
        <ecNumber evidence="3">2.7.13.3</ecNumber>
    </recommendedName>
</protein>
<dbReference type="AlphaFoldDB" id="A0A7X3FJN0"/>
<dbReference type="Pfam" id="PF02518">
    <property type="entry name" value="HATPase_c"/>
    <property type="match status" value="2"/>
</dbReference>
<dbReference type="PANTHER" id="PTHR43547">
    <property type="entry name" value="TWO-COMPONENT HISTIDINE KINASE"/>
    <property type="match status" value="1"/>
</dbReference>
<dbReference type="InterPro" id="IPR011623">
    <property type="entry name" value="7TMR_DISM_rcpt_extracell_dom1"/>
</dbReference>
<dbReference type="SUPFAM" id="SSF55874">
    <property type="entry name" value="ATPase domain of HSP90 chaperone/DNA topoisomerase II/histidine kinase"/>
    <property type="match status" value="2"/>
</dbReference>
<dbReference type="OrthoDB" id="9809348at2"/>
<proteinExistence type="predicted"/>
<comment type="catalytic activity">
    <reaction evidence="1">
        <text>ATP + protein L-histidine = ADP + protein N-phospho-L-histidine.</text>
        <dbReference type="EC" id="2.7.13.3"/>
    </reaction>
</comment>
<dbReference type="SUPFAM" id="SSF49785">
    <property type="entry name" value="Galactose-binding domain-like"/>
    <property type="match status" value="1"/>
</dbReference>
<dbReference type="Gene3D" id="1.10.287.130">
    <property type="match status" value="1"/>
</dbReference>
<dbReference type="GO" id="GO:0000155">
    <property type="term" value="F:phosphorelay sensor kinase activity"/>
    <property type="evidence" value="ECO:0007669"/>
    <property type="project" value="InterPro"/>
</dbReference>
<evidence type="ECO:0000259" key="15">
    <source>
        <dbReference type="PROSITE" id="PS50109"/>
    </source>
</evidence>
<dbReference type="InterPro" id="IPR001789">
    <property type="entry name" value="Sig_transdc_resp-reg_receiver"/>
</dbReference>
<dbReference type="Proteomes" id="UP000490800">
    <property type="component" value="Unassembled WGS sequence"/>
</dbReference>
<dbReference type="InterPro" id="IPR036890">
    <property type="entry name" value="HATPase_C_sf"/>
</dbReference>
<keyword evidence="14" id="KW-1133">Transmembrane helix</keyword>
<dbReference type="Gene3D" id="3.30.565.10">
    <property type="entry name" value="Histidine kinase-like ATPase, C-terminal domain"/>
    <property type="match status" value="2"/>
</dbReference>
<evidence type="ECO:0000313" key="18">
    <source>
        <dbReference type="Proteomes" id="UP000490800"/>
    </source>
</evidence>
<dbReference type="InterPro" id="IPR005467">
    <property type="entry name" value="His_kinase_dom"/>
</dbReference>
<evidence type="ECO:0000256" key="11">
    <source>
        <dbReference type="ARBA" id="ARBA00023136"/>
    </source>
</evidence>
<dbReference type="PANTHER" id="PTHR43547:SF2">
    <property type="entry name" value="HYBRID SIGNAL TRANSDUCTION HISTIDINE KINASE C"/>
    <property type="match status" value="1"/>
</dbReference>
<feature type="transmembrane region" description="Helical" evidence="14">
    <location>
        <begin position="312"/>
        <end position="334"/>
    </location>
</feature>
<dbReference type="Gene3D" id="2.60.120.260">
    <property type="entry name" value="Galactose-binding domain-like"/>
    <property type="match status" value="1"/>
</dbReference>
<dbReference type="EC" id="2.7.13.3" evidence="3"/>
<dbReference type="PRINTS" id="PR00344">
    <property type="entry name" value="BCTRLSENSOR"/>
</dbReference>
<keyword evidence="10" id="KW-0902">Two-component regulatory system</keyword>
<gene>
    <name evidence="17" type="ORF">EDM21_15930</name>
</gene>
<feature type="modified residue" description="4-aspartylphosphate" evidence="12">
    <location>
        <position position="839"/>
    </location>
</feature>
<keyword evidence="9" id="KW-0067">ATP-binding</keyword>
<feature type="compositionally biased region" description="Basic and acidic residues" evidence="13">
    <location>
        <begin position="1114"/>
        <end position="1124"/>
    </location>
</feature>
<dbReference type="CDD" id="cd00082">
    <property type="entry name" value="HisKA"/>
    <property type="match status" value="1"/>
</dbReference>
<dbReference type="SUPFAM" id="SSF47384">
    <property type="entry name" value="Homodimeric domain of signal transducing histidine kinase"/>
    <property type="match status" value="1"/>
</dbReference>
<feature type="region of interest" description="Disordered" evidence="13">
    <location>
        <begin position="1103"/>
        <end position="1124"/>
    </location>
</feature>
<dbReference type="InterPro" id="IPR010559">
    <property type="entry name" value="Sig_transdc_His_kin_internal"/>
</dbReference>
<evidence type="ECO:0000256" key="1">
    <source>
        <dbReference type="ARBA" id="ARBA00000085"/>
    </source>
</evidence>
<keyword evidence="6" id="KW-0808">Transferase</keyword>
<dbReference type="Pfam" id="PF07695">
    <property type="entry name" value="7TMR-DISM_7TM"/>
    <property type="match status" value="1"/>
</dbReference>
<feature type="transmembrane region" description="Helical" evidence="14">
    <location>
        <begin position="365"/>
        <end position="386"/>
    </location>
</feature>
<comment type="subcellular location">
    <subcellularLocation>
        <location evidence="2">Cell membrane</location>
    </subcellularLocation>
</comment>
<dbReference type="Gene3D" id="3.40.50.2300">
    <property type="match status" value="1"/>
</dbReference>
<feature type="transmembrane region" description="Helical" evidence="14">
    <location>
        <begin position="280"/>
        <end position="300"/>
    </location>
</feature>